<dbReference type="Pfam" id="PF17866">
    <property type="entry name" value="AAA_lid_6"/>
    <property type="match status" value="1"/>
</dbReference>
<dbReference type="Pfam" id="PF00004">
    <property type="entry name" value="AAA"/>
    <property type="match status" value="3"/>
</dbReference>
<accession>U4LMH9</accession>
<feature type="region of interest" description="Disordered" evidence="4">
    <location>
        <begin position="1032"/>
        <end position="1053"/>
    </location>
</feature>
<dbReference type="InterPro" id="IPR041627">
    <property type="entry name" value="AAA_lid_6"/>
</dbReference>
<dbReference type="OMA" id="YGDIPYE"/>
<dbReference type="SMART" id="SM00382">
    <property type="entry name" value="AAA"/>
    <property type="match status" value="3"/>
</dbReference>
<comment type="similarity">
    <text evidence="1">Belongs to the CbxX/CfxQ family.</text>
</comment>
<evidence type="ECO:0000259" key="5">
    <source>
        <dbReference type="SMART" id="SM00382"/>
    </source>
</evidence>
<dbReference type="FunFam" id="1.10.8.60:FF:000159">
    <property type="entry name" value="p-loop containing nucleoside triphosphate hydrolase protein"/>
    <property type="match status" value="1"/>
</dbReference>
<name>U4LMH9_PYROM</name>
<feature type="compositionally biased region" description="Basic and acidic residues" evidence="4">
    <location>
        <begin position="1035"/>
        <end position="1053"/>
    </location>
</feature>
<keyword evidence="3" id="KW-0067">ATP-binding</keyword>
<dbReference type="GO" id="GO:0016887">
    <property type="term" value="F:ATP hydrolysis activity"/>
    <property type="evidence" value="ECO:0007669"/>
    <property type="project" value="InterPro"/>
</dbReference>
<feature type="compositionally biased region" description="Low complexity" evidence="4">
    <location>
        <begin position="856"/>
        <end position="870"/>
    </location>
</feature>
<feature type="compositionally biased region" description="Pro residues" evidence="4">
    <location>
        <begin position="846"/>
        <end position="855"/>
    </location>
</feature>
<dbReference type="Gene3D" id="1.10.8.60">
    <property type="match status" value="2"/>
</dbReference>
<feature type="domain" description="AAA+ ATPase" evidence="5">
    <location>
        <begin position="593"/>
        <end position="730"/>
    </location>
</feature>
<evidence type="ECO:0000313" key="6">
    <source>
        <dbReference type="EMBL" id="CCX33319.1"/>
    </source>
</evidence>
<evidence type="ECO:0000256" key="1">
    <source>
        <dbReference type="ARBA" id="ARBA00010378"/>
    </source>
</evidence>
<dbReference type="SUPFAM" id="SSF52540">
    <property type="entry name" value="P-loop containing nucleoside triphosphate hydrolases"/>
    <property type="match status" value="3"/>
</dbReference>
<dbReference type="GO" id="GO:0005524">
    <property type="term" value="F:ATP binding"/>
    <property type="evidence" value="ECO:0007669"/>
    <property type="project" value="UniProtKB-KW"/>
</dbReference>
<dbReference type="EMBL" id="HF936048">
    <property type="protein sequence ID" value="CCX33319.1"/>
    <property type="molecule type" value="Genomic_DNA"/>
</dbReference>
<dbReference type="STRING" id="1076935.U4LMH9"/>
<feature type="compositionally biased region" description="Basic and acidic residues" evidence="4">
    <location>
        <begin position="871"/>
        <end position="885"/>
    </location>
</feature>
<dbReference type="InterPro" id="IPR003593">
    <property type="entry name" value="AAA+_ATPase"/>
</dbReference>
<dbReference type="InterPro" id="IPR000641">
    <property type="entry name" value="CbxX/CfxQ"/>
</dbReference>
<feature type="domain" description="AAA+ ATPase" evidence="5">
    <location>
        <begin position="33"/>
        <end position="172"/>
    </location>
</feature>
<dbReference type="Gene3D" id="3.40.50.300">
    <property type="entry name" value="P-loop containing nucleotide triphosphate hydrolases"/>
    <property type="match status" value="3"/>
</dbReference>
<dbReference type="InterPro" id="IPR050773">
    <property type="entry name" value="CbxX/CfxQ_RuBisCO_ESX"/>
</dbReference>
<dbReference type="PANTHER" id="PTHR43392:SF2">
    <property type="entry name" value="AAA-TYPE ATPASE FAMILY PROTEIN _ ANKYRIN REPEAT FAMILY PROTEIN"/>
    <property type="match status" value="1"/>
</dbReference>
<reference evidence="6 7" key="1">
    <citation type="journal article" date="2013" name="PLoS Genet.">
        <title>The genome and development-dependent transcriptomes of Pyronema confluens: a window into fungal evolution.</title>
        <authorList>
            <person name="Traeger S."/>
            <person name="Altegoer F."/>
            <person name="Freitag M."/>
            <person name="Gabaldon T."/>
            <person name="Kempken F."/>
            <person name="Kumar A."/>
            <person name="Marcet-Houben M."/>
            <person name="Poggeler S."/>
            <person name="Stajich J.E."/>
            <person name="Nowrousian M."/>
        </authorList>
    </citation>
    <scope>NUCLEOTIDE SEQUENCE [LARGE SCALE GENOMIC DNA]</scope>
    <source>
        <strain evidence="7">CBS 100304</strain>
        <tissue evidence="6">Vegetative mycelium</tissue>
    </source>
</reference>
<sequence length="1095" mass="122752">MDMIGLEDVKSKVLKVKAKIDTVIRQGTDVKDERFGVTLLGNPGTGKTTVARRFAKFLNTYHGILPGNAFVETTGALLANEGVDGAKKHIAEIHQAGGGAFFIDEAYQLTEKQNTGGGQVLDYLLAEIENNTGKIVFILAGYTRNMEKFFEHNPGLPSRFPVDRRFNFEDYKDVELHQMLKKLFEKKYKGKMKVEGGMGGLYMRIVVRRLGRGRGRHGYGNMRALENVFASIMERQADRLNRERRDGLGPDDFWMTKEDLIGPNPAEVIVESEAWKKLQELIGLETVKDSIKGMYDRLETNYRRELAEKNPVQVSLNRVFLGSPGTGKTSVAKLYGQILAELGILSDGEVVIKNPADFVGNVLGASESNTKAILAATVGKVLIIDEAYMLYSGGATGNHSDPYKTAVIDTIVAEVQSTPGEDRCVLLLGYEKQIVEMFQNVNPGLARRFAIEDAFHFQDFTDPQLRQILDLKLKHQDLNATEDAKNVACDLLGRARMRPNFGNAGEVENTISAAKARYQTRISKVPTSQRPIDMIFEPQDFDPDFKRGEDASLNCRKLFEDVVGCDAIVEQLEGYQQMAINTKLAGLNPHELVPTCFVFKGPPGTGKTTTARKMGKVYYDMGILSSAEVVECSASDMVGQYVGHTGPKTQKLLEKALGKVLFIDEAYRLGEGHFAAEAVNELVDLITKPQFANKIVIILAGYDNDMNKLMAVNSGLSSRFPEEIIFQNMSPEHCLKLLEADLKKKRIVSDVLDTPQSSIYLELVDLLTQLSAFPSWGNGRDMKTLSKKIIGKVYKTKQSGGQLDVPSEYLLDAFRNLLKERSARDGASSKGTFNPVDLRNLIQQLPPAPTAPTPPSTNFNTATATKTAPPKAKEEPPPPAKKTEVIDSEEEDVERDQGVSDAIWQQLQADRKAKEQHLQEIAEELRQREENIARMRKMEEKTRKLTEELAAKMAEEEAEQRRIEEAWLAEKREEEKRIQELVEERCEKKQKEFEERQRKHAEELAARKARADEEKRKLEAARLAEQRARFAHAKAKADLEKRQREEAENRKKEAQVQQKLRYMGVCCMGYRWIKQASGYRCSAGGHFVDNAALGI</sequence>
<dbReference type="InterPro" id="IPR027417">
    <property type="entry name" value="P-loop_NTPase"/>
</dbReference>
<dbReference type="CDD" id="cd00009">
    <property type="entry name" value="AAA"/>
    <property type="match status" value="2"/>
</dbReference>
<keyword evidence="7" id="KW-1185">Reference proteome</keyword>
<dbReference type="FunFam" id="3.40.50.300:FF:000216">
    <property type="entry name" value="Type VII secretion ATPase EccA"/>
    <property type="match status" value="2"/>
</dbReference>
<dbReference type="PRINTS" id="PR00819">
    <property type="entry name" value="CBXCFQXSUPER"/>
</dbReference>
<gene>
    <name evidence="6" type="ORF">PCON_01000</name>
</gene>
<dbReference type="InterPro" id="IPR003959">
    <property type="entry name" value="ATPase_AAA_core"/>
</dbReference>
<dbReference type="AlphaFoldDB" id="U4LMH9"/>
<feature type="domain" description="AAA+ ATPase" evidence="5">
    <location>
        <begin position="315"/>
        <end position="461"/>
    </location>
</feature>
<keyword evidence="2" id="KW-0547">Nucleotide-binding</keyword>
<evidence type="ECO:0000313" key="7">
    <source>
        <dbReference type="Proteomes" id="UP000018144"/>
    </source>
</evidence>
<evidence type="ECO:0000256" key="3">
    <source>
        <dbReference type="ARBA" id="ARBA00022840"/>
    </source>
</evidence>
<organism evidence="6 7">
    <name type="scientific">Pyronema omphalodes (strain CBS 100304)</name>
    <name type="common">Pyronema confluens</name>
    <dbReference type="NCBI Taxonomy" id="1076935"/>
    <lineage>
        <taxon>Eukaryota</taxon>
        <taxon>Fungi</taxon>
        <taxon>Dikarya</taxon>
        <taxon>Ascomycota</taxon>
        <taxon>Pezizomycotina</taxon>
        <taxon>Pezizomycetes</taxon>
        <taxon>Pezizales</taxon>
        <taxon>Pyronemataceae</taxon>
        <taxon>Pyronema</taxon>
    </lineage>
</organism>
<dbReference type="OrthoDB" id="2423195at2759"/>
<evidence type="ECO:0000256" key="4">
    <source>
        <dbReference type="SAM" id="MobiDB-lite"/>
    </source>
</evidence>
<dbReference type="Proteomes" id="UP000018144">
    <property type="component" value="Unassembled WGS sequence"/>
</dbReference>
<dbReference type="FunFam" id="1.10.8.60:FF:000160">
    <property type="entry name" value="WGS project CABT00000000 data, contig 2.55"/>
    <property type="match status" value="1"/>
</dbReference>
<dbReference type="eggNOG" id="KOG0730">
    <property type="taxonomic scope" value="Eukaryota"/>
</dbReference>
<proteinExistence type="inferred from homology"/>
<feature type="region of interest" description="Disordered" evidence="4">
    <location>
        <begin position="844"/>
        <end position="898"/>
    </location>
</feature>
<evidence type="ECO:0000256" key="2">
    <source>
        <dbReference type="ARBA" id="ARBA00022741"/>
    </source>
</evidence>
<dbReference type="PANTHER" id="PTHR43392">
    <property type="entry name" value="AAA-TYPE ATPASE FAMILY PROTEIN / ANKYRIN REPEAT FAMILY PROTEIN"/>
    <property type="match status" value="1"/>
</dbReference>
<protein>
    <submittedName>
        <fullName evidence="6">Similar to Protein CbxX, chromosomal acc. no. P40118</fullName>
    </submittedName>
</protein>